<dbReference type="Gene3D" id="3.40.50.300">
    <property type="entry name" value="P-loop containing nucleotide triphosphate hydrolases"/>
    <property type="match status" value="1"/>
</dbReference>
<keyword evidence="3" id="KW-0611">Plant defense</keyword>
<keyword evidence="2" id="KW-0677">Repeat</keyword>
<dbReference type="InterPro" id="IPR042197">
    <property type="entry name" value="Apaf_helical"/>
</dbReference>
<dbReference type="SUPFAM" id="SSF52540">
    <property type="entry name" value="P-loop containing nucleoside triphosphate hydrolases"/>
    <property type="match status" value="1"/>
</dbReference>
<keyword evidence="8" id="KW-1185">Reference proteome</keyword>
<evidence type="ECO:0000313" key="7">
    <source>
        <dbReference type="EMBL" id="KAK4592067.1"/>
    </source>
</evidence>
<dbReference type="InterPro" id="IPR001611">
    <property type="entry name" value="Leu-rich_rpt"/>
</dbReference>
<dbReference type="Gene3D" id="1.10.10.10">
    <property type="entry name" value="Winged helix-like DNA-binding domain superfamily/Winged helix DNA-binding domain"/>
    <property type="match status" value="1"/>
</dbReference>
<dbReference type="InterPro" id="IPR056789">
    <property type="entry name" value="LRR_R13L1-DRL21"/>
</dbReference>
<keyword evidence="1" id="KW-0433">Leucine-rich repeat</keyword>
<protein>
    <submittedName>
        <fullName evidence="7">Uncharacterized protein</fullName>
    </submittedName>
</protein>
<proteinExistence type="predicted"/>
<dbReference type="SUPFAM" id="SSF52058">
    <property type="entry name" value="L domain-like"/>
    <property type="match status" value="2"/>
</dbReference>
<evidence type="ECO:0000256" key="3">
    <source>
        <dbReference type="ARBA" id="ARBA00022821"/>
    </source>
</evidence>
<evidence type="ECO:0000313" key="8">
    <source>
        <dbReference type="Proteomes" id="UP001324115"/>
    </source>
</evidence>
<sequence length="1430" mass="163764">MNTSPVAEAMWDLFFNIHSNEIEDYFLESFKILSKMVDGCEYYRDRRDAKEWLNEVQDAIYRTEDFVDKIRSEALNDRLDATSPTKKSHKIRFRSMWVRNLPFWPKQTRKVKKGIRREAKKIVDEFKSLETQGRALDLRPHERSFFGYFHSERNRWNDIYQKVLRYDIDRYRRLSTFFVADSEVFRRDRDEEAIIELLLSDDGSGERLSVIPIVGEGGMGKTTLARRVYDNHRVSEHFDLKAWAWFPGKGDLLQATKAIVESFTSQSFDLEELTSLQHRLCEILKNKKFLIVLDDVLVENYDSWSRLLNPFIDAAAKGSRIMVTTPNQAVESTMRTKGYNSLRITAYYLKPLSDEECWSIFVKYAFGDERPNSDPVLENMVRKCCGVPLAVRSLGALLFNRLEAKLDIINWRPTSGMRDFQSVLRLSYDNLPARLKRCFAYCSIFPAGYEFEKDKLILLWMAEGLLPQIEGNLTPEEVGDYYFHELFHRSFILRSSGNESHFVIHNLMNDLAIAVSGEFCFKLEDNFSSHISERARYLLLSGKYDPSMIFKAIDKAKFLRTFLPPDHESCRLTSNELRDLLPKLKFLRVLSLSHYDITELPDSVGDLEHLRYMDLSHTAIRRLPESVCALRKLQTLILSHCRTLTELPENMWKLFDLRHLDISGTDLNEMPKEMSRLKNLQTLSDFVVGKESSAALQELGALLHLRTLRISKLQNMVSAEDAAKARLKENAQLDELMLEWGDDTADREHDGEMLTKLEPHANLKKLSIKFYHGTSFRGWLGNKEFPYMVYLCLSNCKKCLSLPPFWRLPSLEVLIIEGMDKMKKVGPDFCGPNMQFRSLKSLTFDGMLEWEEWISLELPGGEFPCLQELCIRRCPKLKGNLPKQFPSIKKVEIFDSQELVCTLLTEASSLKWHLRYHDKILFRSDGKAVSFPKQRTVFTHEGAAESSMTITQGVTKSPLPKTQTPNIGDKADVLTNTWSNQYGQHDLSSSEIVEISEETDLPIGPHRHKLEGSYQGNILLRSDEGAAESSLPTLTPNTDDAHVLTDQDGLEDLSSYEIMEVSEISQLMELPTGLQSLKIEGCDALEDIPEGMMDNKPSLQHLYIIDCYSLKSFPEKNPTIALKLLYIQNCKRLDFLPPSSKTNQYALLEHLCIGSSCNPLRSLPLGFFPKLRSLSIWDCVNLESFTMPEGIQKDLTSLEALEIRDCPKLVSFPKGGLPTPNLTSIWFSNCKSLKELPNQLHTLISLQSMFINNCPELVSLSEGGLPSNLCLLCITFCDKIMLGMEWGLHRLDRLSQLEIEGGCKNVVSFPEENLLPSNLNSLCISRLSNLKYLDYKGLQHLTALNSLEISSCDELQSLPEEGLPSSLSLLCIKECSLLKSELLNNKGKEWFKLAHISCIEIDEEVIKDWSEIADVSCKETDEDVNLLEEP</sequence>
<gene>
    <name evidence="7" type="ORF">RGQ29_016524</name>
</gene>
<reference evidence="7 8" key="1">
    <citation type="journal article" date="2023" name="G3 (Bethesda)">
        <title>A haplotype-resolved chromosome-scale genome for Quercus rubra L. provides insights into the genetics of adaptive traits for red oak species.</title>
        <authorList>
            <person name="Kapoor B."/>
            <person name="Jenkins J."/>
            <person name="Schmutz J."/>
            <person name="Zhebentyayeva T."/>
            <person name="Kuelheim C."/>
            <person name="Coggeshall M."/>
            <person name="Heim C."/>
            <person name="Lasky J.R."/>
            <person name="Leites L."/>
            <person name="Islam-Faridi N."/>
            <person name="Romero-Severson J."/>
            <person name="DeLeo V.L."/>
            <person name="Lucas S.M."/>
            <person name="Lazic D."/>
            <person name="Gailing O."/>
            <person name="Carlson J."/>
            <person name="Staton M."/>
        </authorList>
    </citation>
    <scope>NUCLEOTIDE SEQUENCE [LARGE SCALE GENOMIC DNA]</scope>
    <source>
        <strain evidence="7">Pseudo-F2</strain>
    </source>
</reference>
<dbReference type="Gene3D" id="1.10.8.430">
    <property type="entry name" value="Helical domain of apoptotic protease-activating factors"/>
    <property type="match status" value="1"/>
</dbReference>
<comment type="caution">
    <text evidence="7">The sequence shown here is derived from an EMBL/GenBank/DDBJ whole genome shotgun (WGS) entry which is preliminary data.</text>
</comment>
<dbReference type="SMART" id="SM00369">
    <property type="entry name" value="LRR_TYP"/>
    <property type="match status" value="3"/>
</dbReference>
<evidence type="ECO:0000259" key="4">
    <source>
        <dbReference type="Pfam" id="PF00931"/>
    </source>
</evidence>
<dbReference type="EMBL" id="JAXUIC010000004">
    <property type="protein sequence ID" value="KAK4592067.1"/>
    <property type="molecule type" value="Genomic_DNA"/>
</dbReference>
<dbReference type="Pfam" id="PF23559">
    <property type="entry name" value="WHD_DRP"/>
    <property type="match status" value="1"/>
</dbReference>
<feature type="domain" description="NB-ARC" evidence="4">
    <location>
        <begin position="190"/>
        <end position="367"/>
    </location>
</feature>
<dbReference type="InterPro" id="IPR027417">
    <property type="entry name" value="P-loop_NTPase"/>
</dbReference>
<dbReference type="Pfam" id="PF00931">
    <property type="entry name" value="NB-ARC"/>
    <property type="match status" value="1"/>
</dbReference>
<dbReference type="InterPro" id="IPR058922">
    <property type="entry name" value="WHD_DRP"/>
</dbReference>
<evidence type="ECO:0000256" key="2">
    <source>
        <dbReference type="ARBA" id="ARBA00022737"/>
    </source>
</evidence>
<dbReference type="PRINTS" id="PR00364">
    <property type="entry name" value="DISEASERSIST"/>
</dbReference>
<dbReference type="InterPro" id="IPR036388">
    <property type="entry name" value="WH-like_DNA-bd_sf"/>
</dbReference>
<dbReference type="Proteomes" id="UP001324115">
    <property type="component" value="Unassembled WGS sequence"/>
</dbReference>
<accession>A0AAN7FG04</accession>
<dbReference type="InterPro" id="IPR002182">
    <property type="entry name" value="NB-ARC"/>
</dbReference>
<feature type="domain" description="Disease resistance protein winged helix" evidence="5">
    <location>
        <begin position="444"/>
        <end position="512"/>
    </location>
</feature>
<evidence type="ECO:0000259" key="5">
    <source>
        <dbReference type="Pfam" id="PF23559"/>
    </source>
</evidence>
<dbReference type="PANTHER" id="PTHR36766:SF45">
    <property type="entry name" value="NB-ARC DOMAIN-CONTAINING PROTEIN"/>
    <property type="match status" value="1"/>
</dbReference>
<dbReference type="Gene3D" id="3.80.10.10">
    <property type="entry name" value="Ribonuclease Inhibitor"/>
    <property type="match status" value="4"/>
</dbReference>
<evidence type="ECO:0000259" key="6">
    <source>
        <dbReference type="Pfam" id="PF25019"/>
    </source>
</evidence>
<dbReference type="Pfam" id="PF13855">
    <property type="entry name" value="LRR_8"/>
    <property type="match status" value="1"/>
</dbReference>
<dbReference type="Pfam" id="PF25019">
    <property type="entry name" value="LRR_R13L1-DRL21"/>
    <property type="match status" value="1"/>
</dbReference>
<dbReference type="InterPro" id="IPR003591">
    <property type="entry name" value="Leu-rich_rpt_typical-subtyp"/>
</dbReference>
<name>A0AAN7FG04_QUERU</name>
<feature type="domain" description="R13L1/DRL21-like LRR repeat region" evidence="6">
    <location>
        <begin position="696"/>
        <end position="819"/>
    </location>
</feature>
<dbReference type="GO" id="GO:0043531">
    <property type="term" value="F:ADP binding"/>
    <property type="evidence" value="ECO:0007669"/>
    <property type="project" value="InterPro"/>
</dbReference>
<dbReference type="GO" id="GO:0006952">
    <property type="term" value="P:defense response"/>
    <property type="evidence" value="ECO:0007669"/>
    <property type="project" value="UniProtKB-KW"/>
</dbReference>
<organism evidence="7 8">
    <name type="scientific">Quercus rubra</name>
    <name type="common">Northern red oak</name>
    <name type="synonym">Quercus borealis</name>
    <dbReference type="NCBI Taxonomy" id="3512"/>
    <lineage>
        <taxon>Eukaryota</taxon>
        <taxon>Viridiplantae</taxon>
        <taxon>Streptophyta</taxon>
        <taxon>Embryophyta</taxon>
        <taxon>Tracheophyta</taxon>
        <taxon>Spermatophyta</taxon>
        <taxon>Magnoliopsida</taxon>
        <taxon>eudicotyledons</taxon>
        <taxon>Gunneridae</taxon>
        <taxon>Pentapetalae</taxon>
        <taxon>rosids</taxon>
        <taxon>fabids</taxon>
        <taxon>Fagales</taxon>
        <taxon>Fagaceae</taxon>
        <taxon>Quercus</taxon>
    </lineage>
</organism>
<evidence type="ECO:0000256" key="1">
    <source>
        <dbReference type="ARBA" id="ARBA00022614"/>
    </source>
</evidence>
<dbReference type="InterPro" id="IPR032675">
    <property type="entry name" value="LRR_dom_sf"/>
</dbReference>
<dbReference type="PANTHER" id="PTHR36766">
    <property type="entry name" value="PLANT BROAD-SPECTRUM MILDEW RESISTANCE PROTEIN RPW8"/>
    <property type="match status" value="1"/>
</dbReference>
<dbReference type="FunFam" id="1.10.10.10:FF:000322">
    <property type="entry name" value="Probable disease resistance protein At1g63360"/>
    <property type="match status" value="1"/>
</dbReference>